<feature type="transmembrane region" description="Helical" evidence="1">
    <location>
        <begin position="12"/>
        <end position="33"/>
    </location>
</feature>
<keyword evidence="1" id="KW-0812">Transmembrane</keyword>
<dbReference type="OrthoDB" id="5458936at2"/>
<protein>
    <submittedName>
        <fullName evidence="2">Uncharacterized protein</fullName>
    </submittedName>
</protein>
<reference evidence="2 3" key="1">
    <citation type="journal article" date="2017" name="Int. J. Syst. Evol. Microbiol.">
        <title>Desulfovibrio senegalensis sp. nov., a mesophilic sulfate reducer isolated from marine sediment.</title>
        <authorList>
            <person name="Thioye A."/>
            <person name="Gam Z.B.A."/>
            <person name="Mbengue M."/>
            <person name="Cayol J.L."/>
            <person name="Joseph-Bartoli M."/>
            <person name="Toure-Kane C."/>
            <person name="Labat M."/>
        </authorList>
    </citation>
    <scope>NUCLEOTIDE SEQUENCE [LARGE SCALE GENOMIC DNA]</scope>
    <source>
        <strain evidence="2 3">DSM 101509</strain>
    </source>
</reference>
<comment type="caution">
    <text evidence="2">The sequence shown here is derived from an EMBL/GenBank/DDBJ whole genome shotgun (WGS) entry which is preliminary data.</text>
</comment>
<evidence type="ECO:0000313" key="2">
    <source>
        <dbReference type="EMBL" id="KAB1443053.1"/>
    </source>
</evidence>
<name>A0A6N6N592_9BACT</name>
<keyword evidence="1" id="KW-0472">Membrane</keyword>
<dbReference type="AlphaFoldDB" id="A0A6N6N592"/>
<evidence type="ECO:0000313" key="3">
    <source>
        <dbReference type="Proteomes" id="UP000438699"/>
    </source>
</evidence>
<evidence type="ECO:0000256" key="1">
    <source>
        <dbReference type="SAM" id="Phobius"/>
    </source>
</evidence>
<gene>
    <name evidence="2" type="ORF">F8A88_01965</name>
</gene>
<organism evidence="2 3">
    <name type="scientific">Pseudodesulfovibrio senegalensis</name>
    <dbReference type="NCBI Taxonomy" id="1721087"/>
    <lineage>
        <taxon>Bacteria</taxon>
        <taxon>Pseudomonadati</taxon>
        <taxon>Thermodesulfobacteriota</taxon>
        <taxon>Desulfovibrionia</taxon>
        <taxon>Desulfovibrionales</taxon>
        <taxon>Desulfovibrionaceae</taxon>
    </lineage>
</organism>
<keyword evidence="3" id="KW-1185">Reference proteome</keyword>
<dbReference type="RefSeq" id="WP_151149330.1">
    <property type="nucleotide sequence ID" value="NZ_WAIE01000001.1"/>
</dbReference>
<dbReference type="Proteomes" id="UP000438699">
    <property type="component" value="Unassembled WGS sequence"/>
</dbReference>
<keyword evidence="1" id="KW-1133">Transmembrane helix</keyword>
<accession>A0A6N6N592</accession>
<dbReference type="EMBL" id="WAIE01000001">
    <property type="protein sequence ID" value="KAB1443053.1"/>
    <property type="molecule type" value="Genomic_DNA"/>
</dbReference>
<proteinExistence type="predicted"/>
<feature type="transmembrane region" description="Helical" evidence="1">
    <location>
        <begin position="64"/>
        <end position="82"/>
    </location>
</feature>
<sequence length="101" mass="11612">MSKTTRNFIRHFWVSLGATAYLSFAVMLLYQYLAIVNDLPGAFLSVLHEANGDWWLDADWSHPVFLGWLGCVLLFAAGYGLVRRKDNREYREPDIQSQPGF</sequence>